<dbReference type="Proteomes" id="UP001501822">
    <property type="component" value="Unassembled WGS sequence"/>
</dbReference>
<evidence type="ECO:0000256" key="4">
    <source>
        <dbReference type="ARBA" id="ARBA00022801"/>
    </source>
</evidence>
<evidence type="ECO:0000256" key="2">
    <source>
        <dbReference type="ARBA" id="ARBA00022475"/>
    </source>
</evidence>
<gene>
    <name evidence="8" type="ORF">GCM10010151_68570</name>
</gene>
<keyword evidence="4" id="KW-0378">Hydrolase</keyword>
<evidence type="ECO:0000256" key="3">
    <source>
        <dbReference type="ARBA" id="ARBA00022692"/>
    </source>
</evidence>
<dbReference type="PANTHER" id="PTHR14969:SF62">
    <property type="entry name" value="DECAPRENYLPHOSPHORYL-5-PHOSPHORIBOSE PHOSPHATASE RV3807C-RELATED"/>
    <property type="match status" value="1"/>
</dbReference>
<keyword evidence="5" id="KW-1133">Transmembrane helix</keyword>
<proteinExistence type="predicted"/>
<reference evidence="9" key="1">
    <citation type="journal article" date="2019" name="Int. J. Syst. Evol. Microbiol.">
        <title>The Global Catalogue of Microorganisms (GCM) 10K type strain sequencing project: providing services to taxonomists for standard genome sequencing and annotation.</title>
        <authorList>
            <consortium name="The Broad Institute Genomics Platform"/>
            <consortium name="The Broad Institute Genome Sequencing Center for Infectious Disease"/>
            <person name="Wu L."/>
            <person name="Ma J."/>
        </authorList>
    </citation>
    <scope>NUCLEOTIDE SEQUENCE [LARGE SCALE GENOMIC DNA]</scope>
    <source>
        <strain evidence="9">JCM 3146</strain>
    </source>
</reference>
<evidence type="ECO:0000313" key="8">
    <source>
        <dbReference type="EMBL" id="GAA0368929.1"/>
    </source>
</evidence>
<comment type="caution">
    <text evidence="8">The sequence shown here is derived from an EMBL/GenBank/DDBJ whole genome shotgun (WGS) entry which is preliminary data.</text>
</comment>
<dbReference type="Gene3D" id="3.40.50.10330">
    <property type="entry name" value="Probable inorganic polyphosphate/atp-NAD kinase, domain 1"/>
    <property type="match status" value="1"/>
</dbReference>
<dbReference type="GO" id="GO:0016301">
    <property type="term" value="F:kinase activity"/>
    <property type="evidence" value="ECO:0007669"/>
    <property type="project" value="UniProtKB-KW"/>
</dbReference>
<dbReference type="Gene3D" id="1.20.144.10">
    <property type="entry name" value="Phosphatidic acid phosphatase type 2/haloperoxidase"/>
    <property type="match status" value="1"/>
</dbReference>
<dbReference type="InterPro" id="IPR016064">
    <property type="entry name" value="NAD/diacylglycerol_kinase_sf"/>
</dbReference>
<evidence type="ECO:0000259" key="7">
    <source>
        <dbReference type="PROSITE" id="PS50146"/>
    </source>
</evidence>
<dbReference type="SMART" id="SM00014">
    <property type="entry name" value="acidPPc"/>
    <property type="match status" value="1"/>
</dbReference>
<dbReference type="Gene3D" id="2.60.200.40">
    <property type="match status" value="1"/>
</dbReference>
<keyword evidence="6" id="KW-0472">Membrane</keyword>
<organism evidence="8 9">
    <name type="scientific">Actinoallomurus spadix</name>
    <dbReference type="NCBI Taxonomy" id="79912"/>
    <lineage>
        <taxon>Bacteria</taxon>
        <taxon>Bacillati</taxon>
        <taxon>Actinomycetota</taxon>
        <taxon>Actinomycetes</taxon>
        <taxon>Streptosporangiales</taxon>
        <taxon>Thermomonosporaceae</taxon>
        <taxon>Actinoallomurus</taxon>
    </lineage>
</organism>
<dbReference type="InterPro" id="IPR036938">
    <property type="entry name" value="PAP2/HPO_sf"/>
</dbReference>
<dbReference type="InterPro" id="IPR000326">
    <property type="entry name" value="PAP2/HPO"/>
</dbReference>
<protein>
    <submittedName>
        <fullName evidence="8">Bifunctional phosphatase PAP2/diacylglycerol kinase family protein</fullName>
    </submittedName>
</protein>
<comment type="subcellular location">
    <subcellularLocation>
        <location evidence="1">Cell membrane</location>
        <topology evidence="1">Multi-pass membrane protein</topology>
    </subcellularLocation>
</comment>
<dbReference type="EMBL" id="BAAABM010000066">
    <property type="protein sequence ID" value="GAA0368929.1"/>
    <property type="molecule type" value="Genomic_DNA"/>
</dbReference>
<dbReference type="Pfam" id="PF19279">
    <property type="entry name" value="YegS_C"/>
    <property type="match status" value="1"/>
</dbReference>
<sequence length="514" mass="53779">MPLLNRARELDQRAFDAVAAAKLPGLEYVLPRLSRIANHSVLWGGVAGTLALTRRPRMRRAALRGAIAIGLASPLANIVGKQAFRRPRPLIELFTHPARPRVTRAGVTLIPSIRSPWRLPTSPSFPSGHSASAAAFATAVAMEAPAAVAVPVGVTAAAVAFSRIYTGAHYPGDVLAGLALGTVAGLGTRLLWPTLPGPASSRWSKPVETVRGITEDGKGVVMVVNPGAGANAGGRDLTRALKERLPAAEIIEAGGDLETTLKDAAGRAAVLGACGGDGTIRAAAAAALDHRVPLLVIPGGTLNHFARALGIETVADAIAAYRTGCVARVDVGRAGAEIFLNTASFGAYTELVQRRERLEGRLGKWPALAVAAVRVLRHTEPADVYVDGHRRRVWFAFIGNGRYGARGVTPTWRARLDDGVLDIRLIGARRHISRTRAVAALLVGHLRLVPDYSAWSAGKLELRGADGPLRLTRDGEVGAAEGTVTVTKDPAALAVFVPPATAAASAKATTGRIH</sequence>
<keyword evidence="8" id="KW-0418">Kinase</keyword>
<dbReference type="InterPro" id="IPR017438">
    <property type="entry name" value="ATP-NAD_kinase_N"/>
</dbReference>
<keyword evidence="3" id="KW-0812">Transmembrane</keyword>
<dbReference type="CDD" id="cd01610">
    <property type="entry name" value="PAP2_like"/>
    <property type="match status" value="1"/>
</dbReference>
<dbReference type="PANTHER" id="PTHR14969">
    <property type="entry name" value="SPHINGOSINE-1-PHOSPHATE PHOSPHOHYDROLASE"/>
    <property type="match status" value="1"/>
</dbReference>
<evidence type="ECO:0000256" key="6">
    <source>
        <dbReference type="ARBA" id="ARBA00023136"/>
    </source>
</evidence>
<accession>A0ABP3HHG2</accession>
<evidence type="ECO:0000256" key="5">
    <source>
        <dbReference type="ARBA" id="ARBA00022989"/>
    </source>
</evidence>
<dbReference type="SUPFAM" id="SSF111331">
    <property type="entry name" value="NAD kinase/diacylglycerol kinase-like"/>
    <property type="match status" value="1"/>
</dbReference>
<dbReference type="Pfam" id="PF01569">
    <property type="entry name" value="PAP2"/>
    <property type="match status" value="1"/>
</dbReference>
<dbReference type="PROSITE" id="PS50146">
    <property type="entry name" value="DAGK"/>
    <property type="match status" value="1"/>
</dbReference>
<name>A0ABP3HHG2_9ACTN</name>
<dbReference type="Pfam" id="PF00781">
    <property type="entry name" value="DAGK_cat"/>
    <property type="match status" value="1"/>
</dbReference>
<dbReference type="SUPFAM" id="SSF48317">
    <property type="entry name" value="Acid phosphatase/Vanadium-dependent haloperoxidase"/>
    <property type="match status" value="1"/>
</dbReference>
<evidence type="ECO:0000313" key="9">
    <source>
        <dbReference type="Proteomes" id="UP001501822"/>
    </source>
</evidence>
<feature type="domain" description="DAGKc" evidence="7">
    <location>
        <begin position="215"/>
        <end position="338"/>
    </location>
</feature>
<dbReference type="SMART" id="SM00046">
    <property type="entry name" value="DAGKc"/>
    <property type="match status" value="1"/>
</dbReference>
<evidence type="ECO:0000256" key="1">
    <source>
        <dbReference type="ARBA" id="ARBA00004651"/>
    </source>
</evidence>
<dbReference type="InterPro" id="IPR045540">
    <property type="entry name" value="YegS/DAGK_C"/>
</dbReference>
<dbReference type="InterPro" id="IPR001206">
    <property type="entry name" value="Diacylglycerol_kinase_cat_dom"/>
</dbReference>
<keyword evidence="2" id="KW-1003">Cell membrane</keyword>
<keyword evidence="8" id="KW-0808">Transferase</keyword>
<keyword evidence="9" id="KW-1185">Reference proteome</keyword>